<dbReference type="PANTHER" id="PTHR23508:SF10">
    <property type="entry name" value="CARBOXYLIC ACID TRANSPORTER PROTEIN HOMOLOG"/>
    <property type="match status" value="1"/>
</dbReference>
<feature type="transmembrane region" description="Helical" evidence="5">
    <location>
        <begin position="297"/>
        <end position="315"/>
    </location>
</feature>
<name>A0ABY3W5R9_9MICC</name>
<keyword evidence="3 5" id="KW-1133">Transmembrane helix</keyword>
<dbReference type="EMBL" id="CP093326">
    <property type="protein sequence ID" value="UNK45583.1"/>
    <property type="molecule type" value="Genomic_DNA"/>
</dbReference>
<dbReference type="RefSeq" id="WP_241913778.1">
    <property type="nucleotide sequence ID" value="NZ_CP093326.1"/>
</dbReference>
<feature type="transmembrane region" description="Helical" evidence="5">
    <location>
        <begin position="185"/>
        <end position="206"/>
    </location>
</feature>
<dbReference type="Proteomes" id="UP000829069">
    <property type="component" value="Chromosome"/>
</dbReference>
<evidence type="ECO:0000313" key="7">
    <source>
        <dbReference type="EMBL" id="UNK45583.1"/>
    </source>
</evidence>
<feature type="transmembrane region" description="Helical" evidence="5">
    <location>
        <begin position="30"/>
        <end position="49"/>
    </location>
</feature>
<protein>
    <submittedName>
        <fullName evidence="7">MFS transporter</fullName>
    </submittedName>
</protein>
<proteinExistence type="predicted"/>
<feature type="transmembrane region" description="Helical" evidence="5">
    <location>
        <begin position="392"/>
        <end position="412"/>
    </location>
</feature>
<dbReference type="Gene3D" id="1.20.1250.20">
    <property type="entry name" value="MFS general substrate transporter like domains"/>
    <property type="match status" value="1"/>
</dbReference>
<evidence type="ECO:0000313" key="8">
    <source>
        <dbReference type="Proteomes" id="UP000829069"/>
    </source>
</evidence>
<reference evidence="7 8" key="1">
    <citation type="submission" date="2022-03" db="EMBL/GenBank/DDBJ databases">
        <title>Isotopic signatures of nitrous oxide derived from detoxification processes.</title>
        <authorList>
            <person name="Behrendt U."/>
            <person name="Buchen C."/>
            <person name="Well R."/>
            <person name="Ulrich A."/>
            <person name="Rohe L."/>
            <person name="Kolb S."/>
            <person name="Schloter M."/>
            <person name="Horn M.A."/>
            <person name="Augustin J."/>
        </authorList>
    </citation>
    <scope>NUCLEOTIDE SEQUENCE [LARGE SCALE GENOMIC DNA]</scope>
    <source>
        <strain evidence="7 8">S4-C24</strain>
    </source>
</reference>
<feature type="transmembrane region" description="Helical" evidence="5">
    <location>
        <begin position="266"/>
        <end position="285"/>
    </location>
</feature>
<keyword evidence="4 5" id="KW-0472">Membrane</keyword>
<evidence type="ECO:0000256" key="4">
    <source>
        <dbReference type="ARBA" id="ARBA00023136"/>
    </source>
</evidence>
<evidence type="ECO:0000259" key="6">
    <source>
        <dbReference type="PROSITE" id="PS50850"/>
    </source>
</evidence>
<feature type="transmembrane region" description="Helical" evidence="5">
    <location>
        <begin position="156"/>
        <end position="179"/>
    </location>
</feature>
<dbReference type="InterPro" id="IPR011701">
    <property type="entry name" value="MFS"/>
</dbReference>
<gene>
    <name evidence="7" type="ORF">MNQ99_16960</name>
</gene>
<dbReference type="InterPro" id="IPR036259">
    <property type="entry name" value="MFS_trans_sf"/>
</dbReference>
<evidence type="ECO:0000256" key="5">
    <source>
        <dbReference type="SAM" id="Phobius"/>
    </source>
</evidence>
<evidence type="ECO:0000256" key="3">
    <source>
        <dbReference type="ARBA" id="ARBA00022989"/>
    </source>
</evidence>
<feature type="transmembrane region" description="Helical" evidence="5">
    <location>
        <begin position="327"/>
        <end position="345"/>
    </location>
</feature>
<sequence>MESTTSAERRTQTAVGKTEPWNVVITGKKMAYVSVVCFIAWVASVYDYTLFGTLLPVIAEDFGWSPAEAAAVNTWATVGVFLVSLVVGTIMDKMGRKRALILLVIGGAVSSGLTGAAAGAVSLAIIRGFSGFAISEEVVNAVYLNEIYKKAKGRGFMFSLVQAGWPVGALMAAGLTAVFLPIVGWRWSFVIAAGISLIVVLLAAKLPESPTFAAMKEVERRRKAGDLAGAAELAAEHELEVGNGAKVGVRGVFTPELRWHTISVSLSWLFSWMAIQVFSVLGTTVLVEAKGLSFDNALFILILANAVAFAGYLFHGWVGDRFGRRNTVLAGFVLGGIASVIMLTGPSSSGFVIAMYAMTLFFLTGPFAAMLFYMGESYPAQVRGTGSNLAHVMAPVGAIVGSALIAVMLGAGMSMTSAALLAGSLPLALAGVVMIFARKVDHRQPATEGALA</sequence>
<dbReference type="SUPFAM" id="SSF103473">
    <property type="entry name" value="MFS general substrate transporter"/>
    <property type="match status" value="1"/>
</dbReference>
<feature type="transmembrane region" description="Helical" evidence="5">
    <location>
        <begin position="124"/>
        <end position="144"/>
    </location>
</feature>
<keyword evidence="2 5" id="KW-0812">Transmembrane</keyword>
<dbReference type="Pfam" id="PF07690">
    <property type="entry name" value="MFS_1"/>
    <property type="match status" value="1"/>
</dbReference>
<dbReference type="InterPro" id="IPR020846">
    <property type="entry name" value="MFS_dom"/>
</dbReference>
<dbReference type="PANTHER" id="PTHR23508">
    <property type="entry name" value="CARBOXYLIC ACID TRANSPORTER PROTEIN HOMOLOG"/>
    <property type="match status" value="1"/>
</dbReference>
<feature type="transmembrane region" description="Helical" evidence="5">
    <location>
        <begin position="99"/>
        <end position="118"/>
    </location>
</feature>
<keyword evidence="8" id="KW-1185">Reference proteome</keyword>
<accession>A0ABY3W5R9</accession>
<feature type="transmembrane region" description="Helical" evidence="5">
    <location>
        <begin position="69"/>
        <end position="87"/>
    </location>
</feature>
<feature type="transmembrane region" description="Helical" evidence="5">
    <location>
        <begin position="351"/>
        <end position="372"/>
    </location>
</feature>
<evidence type="ECO:0000256" key="2">
    <source>
        <dbReference type="ARBA" id="ARBA00022692"/>
    </source>
</evidence>
<feature type="domain" description="Major facilitator superfamily (MFS) profile" evidence="6">
    <location>
        <begin position="33"/>
        <end position="441"/>
    </location>
</feature>
<comment type="subcellular location">
    <subcellularLocation>
        <location evidence="1">Cell membrane</location>
        <topology evidence="1">Multi-pass membrane protein</topology>
    </subcellularLocation>
</comment>
<dbReference type="PROSITE" id="PS50850">
    <property type="entry name" value="MFS"/>
    <property type="match status" value="1"/>
</dbReference>
<evidence type="ECO:0000256" key="1">
    <source>
        <dbReference type="ARBA" id="ARBA00004651"/>
    </source>
</evidence>
<feature type="transmembrane region" description="Helical" evidence="5">
    <location>
        <begin position="418"/>
        <end position="437"/>
    </location>
</feature>
<organism evidence="7 8">
    <name type="scientific">Arthrobacter sulfonylureivorans</name>
    <dbReference type="NCBI Taxonomy" id="2486855"/>
    <lineage>
        <taxon>Bacteria</taxon>
        <taxon>Bacillati</taxon>
        <taxon>Actinomycetota</taxon>
        <taxon>Actinomycetes</taxon>
        <taxon>Micrococcales</taxon>
        <taxon>Micrococcaceae</taxon>
        <taxon>Arthrobacter</taxon>
    </lineage>
</organism>